<dbReference type="OrthoDB" id="1535081at2759"/>
<dbReference type="Gene3D" id="1.10.10.10">
    <property type="entry name" value="Winged helix-like DNA-binding domain superfamily/Winged helix DNA-binding domain"/>
    <property type="match status" value="1"/>
</dbReference>
<proteinExistence type="predicted"/>
<dbReference type="AlphaFoldDB" id="A0A1S9DWV3"/>
<reference evidence="5 6" key="1">
    <citation type="submission" date="2016-10" db="EMBL/GenBank/DDBJ databases">
        <title>Genome sequencing of Aspergillus oryzae BCC7051.</title>
        <authorList>
            <person name="Thammarongtham C."/>
            <person name="Vorapreeda T."/>
            <person name="Nookaew I."/>
            <person name="Srisuk T."/>
            <person name="Land M."/>
            <person name="Jeennor S."/>
            <person name="Laoteng K."/>
        </authorList>
    </citation>
    <scope>NUCLEOTIDE SEQUENCE [LARGE SCALE GENOMIC DNA]</scope>
    <source>
        <strain evidence="5 6">BCC7051</strain>
    </source>
</reference>
<evidence type="ECO:0000313" key="5">
    <source>
        <dbReference type="EMBL" id="OOO13490.1"/>
    </source>
</evidence>
<dbReference type="SUPFAM" id="SSF53335">
    <property type="entry name" value="S-adenosyl-L-methionine-dependent methyltransferases"/>
    <property type="match status" value="1"/>
</dbReference>
<feature type="domain" description="O-methyltransferase C-terminal" evidence="4">
    <location>
        <begin position="267"/>
        <end position="409"/>
    </location>
</feature>
<dbReference type="Proteomes" id="UP000190312">
    <property type="component" value="Unassembled WGS sequence"/>
</dbReference>
<comment type="caution">
    <text evidence="5">The sequence shown here is derived from an EMBL/GenBank/DDBJ whole genome shotgun (WGS) entry which is preliminary data.</text>
</comment>
<dbReference type="InterPro" id="IPR036388">
    <property type="entry name" value="WH-like_DNA-bd_sf"/>
</dbReference>
<keyword evidence="1 5" id="KW-0489">Methyltransferase</keyword>
<dbReference type="eggNOG" id="KOG3178">
    <property type="taxonomic scope" value="Eukaryota"/>
</dbReference>
<dbReference type="GO" id="GO:0008171">
    <property type="term" value="F:O-methyltransferase activity"/>
    <property type="evidence" value="ECO:0007669"/>
    <property type="project" value="InterPro"/>
</dbReference>
<evidence type="ECO:0000259" key="4">
    <source>
        <dbReference type="Pfam" id="PF00891"/>
    </source>
</evidence>
<keyword evidence="2 5" id="KW-0808">Transferase</keyword>
<dbReference type="GO" id="GO:0032259">
    <property type="term" value="P:methylation"/>
    <property type="evidence" value="ECO:0007669"/>
    <property type="project" value="UniProtKB-KW"/>
</dbReference>
<dbReference type="InterPro" id="IPR016461">
    <property type="entry name" value="COMT-like"/>
</dbReference>
<dbReference type="InterPro" id="IPR029063">
    <property type="entry name" value="SAM-dependent_MTases_sf"/>
</dbReference>
<protein>
    <submittedName>
        <fullName evidence="5">O-methyltransferase family 2</fullName>
    </submittedName>
</protein>
<dbReference type="PROSITE" id="PS51683">
    <property type="entry name" value="SAM_OMT_II"/>
    <property type="match status" value="1"/>
</dbReference>
<dbReference type="InterPro" id="IPR001077">
    <property type="entry name" value="COMT_C"/>
</dbReference>
<dbReference type="PANTHER" id="PTHR43712:SF1">
    <property type="entry name" value="HYPOTHETICAL O-METHYLTRANSFERASE (EUROFUNG)-RELATED"/>
    <property type="match status" value="1"/>
</dbReference>
<dbReference type="PANTHER" id="PTHR43712">
    <property type="entry name" value="PUTATIVE (AFU_ORTHOLOGUE AFUA_4G14580)-RELATED"/>
    <property type="match status" value="1"/>
</dbReference>
<gene>
    <name evidence="5" type="ORF">OAory_01012390</name>
</gene>
<name>A0A1S9DWV3_ASPOZ</name>
<dbReference type="Pfam" id="PF00891">
    <property type="entry name" value="Methyltransf_2"/>
    <property type="match status" value="1"/>
</dbReference>
<dbReference type="VEuPathDB" id="FungiDB:AO090005000161"/>
<dbReference type="GO" id="GO:0044550">
    <property type="term" value="P:secondary metabolite biosynthetic process"/>
    <property type="evidence" value="ECO:0007669"/>
    <property type="project" value="UniProtKB-ARBA"/>
</dbReference>
<dbReference type="Gene3D" id="3.40.50.150">
    <property type="entry name" value="Vaccinia Virus protein VP39"/>
    <property type="match status" value="1"/>
</dbReference>
<evidence type="ECO:0000256" key="1">
    <source>
        <dbReference type="ARBA" id="ARBA00022603"/>
    </source>
</evidence>
<accession>A0A1S9DWV3</accession>
<organism evidence="5 6">
    <name type="scientific">Aspergillus oryzae</name>
    <name type="common">Yellow koji mold</name>
    <dbReference type="NCBI Taxonomy" id="5062"/>
    <lineage>
        <taxon>Eukaryota</taxon>
        <taxon>Fungi</taxon>
        <taxon>Dikarya</taxon>
        <taxon>Ascomycota</taxon>
        <taxon>Pezizomycotina</taxon>
        <taxon>Eurotiomycetes</taxon>
        <taxon>Eurotiomycetidae</taxon>
        <taxon>Eurotiales</taxon>
        <taxon>Aspergillaceae</taxon>
        <taxon>Aspergillus</taxon>
        <taxon>Aspergillus subgen. Circumdati</taxon>
    </lineage>
</organism>
<evidence type="ECO:0000256" key="3">
    <source>
        <dbReference type="ARBA" id="ARBA00022691"/>
    </source>
</evidence>
<sequence length="430" mass="48002">MASDQNKSNSPSLEEQIVSLTQTVQSNRESLDDATRFRTLKAARGLLDALESPPETAMRDVVLNPVLLTAIRMGVQLGVFQMIRDHQGEGATTEQIASQSGASLIVVVPILAIPILNLPPCLIGDFGYNLIYYFNQILRLLTAAGYVSEAGVQTYKPSPLTMAMADGTLEAMTRACFDIGNYCSTYAPEYFRQNNNQFPTSAEDTPFQLAKKTPLSYFAWLGENPSLAKDFQQWMTLKQQATPNWVDWFDVQGNLLHGFRNRPDDVLLVDVGGGEGHYLHAFNDKYPDAPGRRILQDLPQVISTINKTPKDTELMAHDFFTVQPVKGARAYYMHWILHDWRDEQAHSILSHIVDAMEPGYSKLIINDQIIPDRDCDFATACISIMMMLQVGAFERTEKQWRALLTSVGLKDVSFYQPPGNGEGIIVATKA</sequence>
<evidence type="ECO:0000313" key="6">
    <source>
        <dbReference type="Proteomes" id="UP000190312"/>
    </source>
</evidence>
<dbReference type="EMBL" id="MKZY01000002">
    <property type="protein sequence ID" value="OOO13490.1"/>
    <property type="molecule type" value="Genomic_DNA"/>
</dbReference>
<evidence type="ECO:0000256" key="2">
    <source>
        <dbReference type="ARBA" id="ARBA00022679"/>
    </source>
</evidence>
<keyword evidence="3" id="KW-0949">S-adenosyl-L-methionine</keyword>